<feature type="signal peptide" evidence="2">
    <location>
        <begin position="1"/>
        <end position="21"/>
    </location>
</feature>
<evidence type="ECO:0000313" key="4">
    <source>
        <dbReference type="Proteomes" id="UP000217944"/>
    </source>
</evidence>
<keyword evidence="4" id="KW-1185">Reference proteome</keyword>
<reference evidence="3 4" key="1">
    <citation type="journal article" date="2017" name="Syst. Appl. Microbiol.">
        <title>Lebetimonas natsushimae sp. nov., a novel strictly anaerobic, moderately thermophilic chemoautotroph isolated from a deep-sea hydrothermal vent polychaete nest in the Mid-Okinawa Trough.</title>
        <authorList>
            <person name="Nagata R."/>
            <person name="Takaki Y."/>
            <person name="Tame A."/>
            <person name="Nunoura T."/>
            <person name="Muto H."/>
            <person name="Mino S."/>
            <person name="Sawayama S."/>
            <person name="Takai K."/>
            <person name="Nakagawa S."/>
        </authorList>
    </citation>
    <scope>NUCLEOTIDE SEQUENCE [LARGE SCALE GENOMIC DNA]</scope>
    <source>
        <strain evidence="3 4">HS1857</strain>
    </source>
</reference>
<gene>
    <name evidence="3" type="ORF">LNAT_P0341</name>
</gene>
<dbReference type="AlphaFoldDB" id="A0A292YBY8"/>
<keyword evidence="1" id="KW-1133">Transmembrane helix</keyword>
<name>A0A292YBY8_9BACT</name>
<evidence type="ECO:0000256" key="2">
    <source>
        <dbReference type="SAM" id="SignalP"/>
    </source>
</evidence>
<protein>
    <recommendedName>
        <fullName evidence="5">Oxygen tolerance</fullName>
    </recommendedName>
</protein>
<organism evidence="3 4">
    <name type="scientific">Lebetimonas natsushimae</name>
    <dbReference type="NCBI Taxonomy" id="1936991"/>
    <lineage>
        <taxon>Bacteria</taxon>
        <taxon>Pseudomonadati</taxon>
        <taxon>Campylobacterota</taxon>
        <taxon>Epsilonproteobacteria</taxon>
        <taxon>Nautiliales</taxon>
        <taxon>Nautiliaceae</taxon>
        <taxon>Lebetimonas</taxon>
    </lineage>
</organism>
<dbReference type="Pfam" id="PF13584">
    <property type="entry name" value="BatD"/>
    <property type="match status" value="2"/>
</dbReference>
<sequence>MKKIILLIAAMILLANVTVKINKTNITQGDEVIFTITAEGKNVKLPDIDKIGPYKVEGSANTENITIINGEMHSKVSRSYIFYPLKNITIPSFKVTVDGKTYYTKPITIKVSKLKKTKDKDYDLSLFLDKNETYLGEGRILTIRFSQSIDANPQSIQIQRPNLNDFLVNQISTKTYVQNNKKITVYKFLIIPQKSGKFTIGPIIANIGILQKENPFDDPFFSAAFVRYKRIVSNNIILNVKPIPQNSIWGKFKITLKTDKTEVLANTPVKITLELKGCGDFYDMKDFKLNIPNATVYEKKPVFKTFIKNNKLCGIYKKEFTVISPHDINISSIKLLEFNGTLQEVKSNPIFIKVENSMLNPNKTDKIENFTTSNITTKTVYKTNYLLILISFIIGLLTGLILYKLIQKKNKKEKDIIEKIKKADEKELFKLLLPYSENKEIEVILKQLEENIYKGAKHKIDKKGIIKILKSS</sequence>
<proteinExistence type="predicted"/>
<dbReference type="PANTHER" id="PTHR40940:SF2">
    <property type="entry name" value="BATD"/>
    <property type="match status" value="1"/>
</dbReference>
<evidence type="ECO:0000313" key="3">
    <source>
        <dbReference type="EMBL" id="GAX87046.1"/>
    </source>
</evidence>
<feature type="transmembrane region" description="Helical" evidence="1">
    <location>
        <begin position="385"/>
        <end position="406"/>
    </location>
</feature>
<dbReference type="OrthoDB" id="5372079at2"/>
<dbReference type="RefSeq" id="WP_096258203.1">
    <property type="nucleotide sequence ID" value="NZ_BDME01000001.1"/>
</dbReference>
<accession>A0A292YBY8</accession>
<keyword evidence="1" id="KW-0812">Transmembrane</keyword>
<dbReference type="PANTHER" id="PTHR40940">
    <property type="entry name" value="PROTEIN BATD-RELATED"/>
    <property type="match status" value="1"/>
</dbReference>
<comment type="caution">
    <text evidence="3">The sequence shown here is derived from an EMBL/GenBank/DDBJ whole genome shotgun (WGS) entry which is preliminary data.</text>
</comment>
<dbReference type="EMBL" id="BDME01000001">
    <property type="protein sequence ID" value="GAX87046.1"/>
    <property type="molecule type" value="Genomic_DNA"/>
</dbReference>
<feature type="chain" id="PRO_5013262614" description="Oxygen tolerance" evidence="2">
    <location>
        <begin position="22"/>
        <end position="472"/>
    </location>
</feature>
<dbReference type="Proteomes" id="UP000217944">
    <property type="component" value="Unassembled WGS sequence"/>
</dbReference>
<keyword evidence="2" id="KW-0732">Signal</keyword>
<keyword evidence="1" id="KW-0472">Membrane</keyword>
<evidence type="ECO:0008006" key="5">
    <source>
        <dbReference type="Google" id="ProtNLM"/>
    </source>
</evidence>
<dbReference type="InterPro" id="IPR025738">
    <property type="entry name" value="BatD"/>
</dbReference>
<evidence type="ECO:0000256" key="1">
    <source>
        <dbReference type="SAM" id="Phobius"/>
    </source>
</evidence>